<keyword evidence="1" id="KW-1133">Transmembrane helix</keyword>
<feature type="signal peptide" evidence="2">
    <location>
        <begin position="1"/>
        <end position="17"/>
    </location>
</feature>
<dbReference type="GO" id="GO:0016020">
    <property type="term" value="C:membrane"/>
    <property type="evidence" value="ECO:0007669"/>
    <property type="project" value="TreeGrafter"/>
</dbReference>
<dbReference type="Proteomes" id="UP000515158">
    <property type="component" value="Unplaced"/>
</dbReference>
<dbReference type="Pfam" id="PF07898">
    <property type="entry name" value="DUF1676"/>
    <property type="match status" value="1"/>
</dbReference>
<protein>
    <submittedName>
        <fullName evidence="4">Uncharacterized protein LOC117653708</fullName>
    </submittedName>
</protein>
<dbReference type="OrthoDB" id="8191402at2759"/>
<accession>A0A6P9AJ18</accession>
<feature type="chain" id="PRO_5028370368" evidence="2">
    <location>
        <begin position="18"/>
        <end position="275"/>
    </location>
</feature>
<keyword evidence="3" id="KW-1185">Reference proteome</keyword>
<dbReference type="InParanoid" id="A0A6P9AJ18"/>
<dbReference type="FunCoup" id="A0A6P9AJ18">
    <property type="interactions" value="24"/>
</dbReference>
<feature type="transmembrane region" description="Helical" evidence="1">
    <location>
        <begin position="169"/>
        <end position="193"/>
    </location>
</feature>
<keyword evidence="1" id="KW-0812">Transmembrane</keyword>
<keyword evidence="2" id="KW-0732">Signal</keyword>
<dbReference type="PANTHER" id="PTHR21879:SF17">
    <property type="entry name" value="LD24139P"/>
    <property type="match status" value="1"/>
</dbReference>
<reference evidence="4" key="1">
    <citation type="submission" date="2025-08" db="UniProtKB">
        <authorList>
            <consortium name="RefSeq"/>
        </authorList>
    </citation>
    <scope>IDENTIFICATION</scope>
    <source>
        <tissue evidence="4">Total insect</tissue>
    </source>
</reference>
<evidence type="ECO:0000313" key="4">
    <source>
        <dbReference type="RefSeq" id="XP_034255446.1"/>
    </source>
</evidence>
<dbReference type="RefSeq" id="XP_034255446.1">
    <property type="nucleotide sequence ID" value="XM_034399555.1"/>
</dbReference>
<gene>
    <name evidence="4" type="primary">LOC117653708</name>
</gene>
<dbReference type="PANTHER" id="PTHR21879">
    <property type="entry name" value="FI03362P-RELATED-RELATED"/>
    <property type="match status" value="1"/>
</dbReference>
<organism evidence="4">
    <name type="scientific">Thrips palmi</name>
    <name type="common">Melon thrips</name>
    <dbReference type="NCBI Taxonomy" id="161013"/>
    <lineage>
        <taxon>Eukaryota</taxon>
        <taxon>Metazoa</taxon>
        <taxon>Ecdysozoa</taxon>
        <taxon>Arthropoda</taxon>
        <taxon>Hexapoda</taxon>
        <taxon>Insecta</taxon>
        <taxon>Pterygota</taxon>
        <taxon>Neoptera</taxon>
        <taxon>Paraneoptera</taxon>
        <taxon>Thysanoptera</taxon>
        <taxon>Terebrantia</taxon>
        <taxon>Thripoidea</taxon>
        <taxon>Thripidae</taxon>
        <taxon>Thrips</taxon>
    </lineage>
</organism>
<evidence type="ECO:0000256" key="1">
    <source>
        <dbReference type="SAM" id="Phobius"/>
    </source>
</evidence>
<dbReference type="InterPro" id="IPR012464">
    <property type="entry name" value="DUF1676"/>
</dbReference>
<proteinExistence type="predicted"/>
<dbReference type="GeneID" id="117653708"/>
<evidence type="ECO:0000256" key="2">
    <source>
        <dbReference type="SAM" id="SignalP"/>
    </source>
</evidence>
<keyword evidence="1" id="KW-0472">Membrane</keyword>
<evidence type="ECO:0000313" key="3">
    <source>
        <dbReference type="Proteomes" id="UP000515158"/>
    </source>
</evidence>
<sequence length="275" mass="28152">MKTFFVVLAAVVAAAMAVPLDVSSNEVPSNEVPGSGRDVWSLAARALDHCGGAGSDDLVACLGVKAVTVMERLARAGNLDVMGGAVTLVRTEQAPRDARAMPTEAELQSALPQDATGRSAKLIDMLVDATVRFFESHSLQLRLPHTEPQAVARAIEEGRGKMKKMMGPILAGVALKIFAVVPILIGFLGLVAVKALVIAKIAFVIAAVIAAQKLLSGGGAGIGSGLSGWTGGAGQGWSSGAGAGWSSNGGYNYKRSIDEAAANDMAYSAHQASAQ</sequence>
<name>A0A6P9AJ18_THRPL</name>
<dbReference type="KEGG" id="tpal:117653708"/>
<dbReference type="AlphaFoldDB" id="A0A6P9AJ18"/>